<evidence type="ECO:0000313" key="16">
    <source>
        <dbReference type="EMBL" id="CAK9177267.1"/>
    </source>
</evidence>
<evidence type="ECO:0000256" key="1">
    <source>
        <dbReference type="ARBA" id="ARBA00000707"/>
    </source>
</evidence>
<dbReference type="AlphaFoldDB" id="A0ABC8UCG9"/>
<evidence type="ECO:0000256" key="10">
    <source>
        <dbReference type="ARBA" id="ARBA00022833"/>
    </source>
</evidence>
<dbReference type="PROSITE" id="PS50235">
    <property type="entry name" value="USP_3"/>
    <property type="match status" value="1"/>
</dbReference>
<accession>A0ABC8UCG9</accession>
<dbReference type="Proteomes" id="UP001642360">
    <property type="component" value="Unassembled WGS sequence"/>
</dbReference>
<feature type="region of interest" description="Disordered" evidence="12">
    <location>
        <begin position="345"/>
        <end position="385"/>
    </location>
</feature>
<keyword evidence="13" id="KW-0812">Transmembrane</keyword>
<evidence type="ECO:0000256" key="3">
    <source>
        <dbReference type="ARBA" id="ARBA00012759"/>
    </source>
</evidence>
<evidence type="ECO:0000256" key="11">
    <source>
        <dbReference type="PROSITE-ProRule" id="PRU00134"/>
    </source>
</evidence>
<keyword evidence="6 11" id="KW-0863">Zinc-finger</keyword>
<keyword evidence="13" id="KW-0472">Membrane</keyword>
<evidence type="ECO:0000256" key="9">
    <source>
        <dbReference type="ARBA" id="ARBA00022807"/>
    </source>
</evidence>
<feature type="compositionally biased region" description="Polar residues" evidence="12">
    <location>
        <begin position="807"/>
        <end position="820"/>
    </location>
</feature>
<keyword evidence="8" id="KW-0378">Hydrolase</keyword>
<dbReference type="InterPro" id="IPR038765">
    <property type="entry name" value="Papain-like_cys_pep_sf"/>
</dbReference>
<feature type="compositionally biased region" description="Polar residues" evidence="12">
    <location>
        <begin position="221"/>
        <end position="237"/>
    </location>
</feature>
<dbReference type="InterPro" id="IPR002893">
    <property type="entry name" value="Znf_MYND"/>
</dbReference>
<dbReference type="PANTHER" id="PTHR24006">
    <property type="entry name" value="UBIQUITIN CARBOXYL-TERMINAL HYDROLASE"/>
    <property type="match status" value="1"/>
</dbReference>
<evidence type="ECO:0000256" key="2">
    <source>
        <dbReference type="ARBA" id="ARBA00009085"/>
    </source>
</evidence>
<dbReference type="EC" id="3.4.19.12" evidence="3"/>
<comment type="caution">
    <text evidence="16">The sequence shown here is derived from an EMBL/GenBank/DDBJ whole genome shotgun (WGS) entry which is preliminary data.</text>
</comment>
<keyword evidence="13" id="KW-1133">Transmembrane helix</keyword>
<dbReference type="Pfam" id="PF01753">
    <property type="entry name" value="zf-MYND"/>
    <property type="match status" value="1"/>
</dbReference>
<keyword evidence="17" id="KW-1185">Reference proteome</keyword>
<evidence type="ECO:0000256" key="5">
    <source>
        <dbReference type="ARBA" id="ARBA00022723"/>
    </source>
</evidence>
<dbReference type="Gene3D" id="3.90.70.10">
    <property type="entry name" value="Cysteine proteinases"/>
    <property type="match status" value="1"/>
</dbReference>
<dbReference type="EMBL" id="CAUOFW020007013">
    <property type="protein sequence ID" value="CAK9177267.1"/>
    <property type="molecule type" value="Genomic_DNA"/>
</dbReference>
<feature type="region of interest" description="Disordered" evidence="12">
    <location>
        <begin position="792"/>
        <end position="849"/>
    </location>
</feature>
<dbReference type="GO" id="GO:0008270">
    <property type="term" value="F:zinc ion binding"/>
    <property type="evidence" value="ECO:0007669"/>
    <property type="project" value="UniProtKB-KW"/>
</dbReference>
<dbReference type="SUPFAM" id="SSF54001">
    <property type="entry name" value="Cysteine proteinases"/>
    <property type="match status" value="1"/>
</dbReference>
<feature type="compositionally biased region" description="Polar residues" evidence="12">
    <location>
        <begin position="272"/>
        <end position="281"/>
    </location>
</feature>
<organism evidence="16 17">
    <name type="scientific">Ilex paraguariensis</name>
    <name type="common">yerba mate</name>
    <dbReference type="NCBI Taxonomy" id="185542"/>
    <lineage>
        <taxon>Eukaryota</taxon>
        <taxon>Viridiplantae</taxon>
        <taxon>Streptophyta</taxon>
        <taxon>Embryophyta</taxon>
        <taxon>Tracheophyta</taxon>
        <taxon>Spermatophyta</taxon>
        <taxon>Magnoliopsida</taxon>
        <taxon>eudicotyledons</taxon>
        <taxon>Gunneridae</taxon>
        <taxon>Pentapetalae</taxon>
        <taxon>asterids</taxon>
        <taxon>campanulids</taxon>
        <taxon>Aquifoliales</taxon>
        <taxon>Aquifoliaceae</taxon>
        <taxon>Ilex</taxon>
    </lineage>
</organism>
<evidence type="ECO:0000256" key="12">
    <source>
        <dbReference type="SAM" id="MobiDB-lite"/>
    </source>
</evidence>
<gene>
    <name evidence="16" type="ORF">ILEXP_LOCUS47147</name>
</gene>
<keyword evidence="5" id="KW-0479">Metal-binding</keyword>
<dbReference type="PROSITE" id="PS00972">
    <property type="entry name" value="USP_1"/>
    <property type="match status" value="1"/>
</dbReference>
<keyword evidence="9" id="KW-0788">Thiol protease</keyword>
<sequence>MLEPRETDIPALFLVLVVLPLVTYIFLGKWSEAAKKKEWISLLAQLAAEESLRAEDMAAASVIPLVPLSNNGIHQCARCYGPATTRCSQCKSVRYCSGKCQIIHWRQVHKQECQQLENNCSSSSPDSASNEESIAERVFLDDKMDSQSFGYNFKQPRHEKTLSDDIVLPSASTLASATAACTTMHTSEVPMMDRKSMEKLASCKFNREMLREEGTTLESFEQTYRSRARCSTSSDSTPPKEPSFRHKLRESDSMPSEEIAANDNVIIRDGFSNGQTNSNAMHGSHEFHSQNESIFDSRTNFGTSNSLSSAKHGMSSSQIGTNLIDGGNLVCGGITSNDETAELNCSSGRTSMKRSTKAKTALGSPGNKMYKSPKSSREQPCSDMEWKDEISNEPKAARVKETIPAKGSNGVTSMGIMKMIGLVKSSKLDRQESSVVIVDRHKKMKMLFPYEEFVKFFQYEVYDLVPRGLINCGNSCYANAVLQCLTCTKPLTIYLLHRSHSRACCVKDWCLVCELEQHVMTLKESGGPLSPSKILLHMRRINGQIGVGSQEDAHEFLRFLVTSMQSICLEGLGGENVVDPRLQETTFIQHTFGGRLKSKVKCLRCHHQSERYENIMDLTLEIFGWVESLEDALTQFTSTEDLDGENMYRCGRCAAYVRARKQLSIQEAPNILTIVLKRFQEGSYGKINKCITFPDMLDMVPFMTGTDDIPPLYMLYAVVVHLDTLNASFSGHYISYVKDMQGNWFRIDDTQVLPVPMTQVMSEGAYILFYMRSFPRPARACAGKPTQHRASSFAKHWTAKTPKPSRPGQSKSSCHLNGQEPSLDYRRETNMGFNNHSSNGILRSANRNRPPGIETYAESMSMEFSDATSSDWSIFTSSDDASFTTDSTRDSFSTIDYADACSTDPLSSIFNTLYAPEYSSRKTVSCRMFSSSKSQTKFVPEGKDFVVNSYLSSRPHGRVQRGENTKQVSSLPGKTFLSDGTSGVYIKHGSNPKDGPCRTSVCCKQ</sequence>
<feature type="region of interest" description="Disordered" evidence="12">
    <location>
        <begin position="221"/>
        <end position="290"/>
    </location>
</feature>
<feature type="region of interest" description="Disordered" evidence="12">
    <location>
        <begin position="955"/>
        <end position="974"/>
    </location>
</feature>
<protein>
    <recommendedName>
        <fullName evidence="3">ubiquitinyl hydrolase 1</fullName>
        <ecNumber evidence="3">3.4.19.12</ecNumber>
    </recommendedName>
</protein>
<keyword evidence="4" id="KW-0645">Protease</keyword>
<dbReference type="InterPro" id="IPR028889">
    <property type="entry name" value="USP"/>
</dbReference>
<dbReference type="Gene3D" id="6.10.140.2220">
    <property type="match status" value="1"/>
</dbReference>
<name>A0ABC8UCG9_9AQUA</name>
<evidence type="ECO:0000259" key="14">
    <source>
        <dbReference type="PROSITE" id="PS50235"/>
    </source>
</evidence>
<dbReference type="Pfam" id="PF00443">
    <property type="entry name" value="UCH"/>
    <property type="match status" value="1"/>
</dbReference>
<dbReference type="FunFam" id="3.90.70.10:FF:000026">
    <property type="entry name" value="Ubiquitin carboxyl-terminal hydrolase 15"/>
    <property type="match status" value="1"/>
</dbReference>
<evidence type="ECO:0000256" key="8">
    <source>
        <dbReference type="ARBA" id="ARBA00022801"/>
    </source>
</evidence>
<reference evidence="16 17" key="1">
    <citation type="submission" date="2024-02" db="EMBL/GenBank/DDBJ databases">
        <authorList>
            <person name="Vignale AGUSTIN F."/>
            <person name="Sosa J E."/>
            <person name="Modenutti C."/>
        </authorList>
    </citation>
    <scope>NUCLEOTIDE SEQUENCE [LARGE SCALE GENOMIC DNA]</scope>
</reference>
<dbReference type="GO" id="GO:0006508">
    <property type="term" value="P:proteolysis"/>
    <property type="evidence" value="ECO:0007669"/>
    <property type="project" value="UniProtKB-KW"/>
</dbReference>
<keyword evidence="7" id="KW-0833">Ubl conjugation pathway</keyword>
<evidence type="ECO:0000256" key="4">
    <source>
        <dbReference type="ARBA" id="ARBA00022670"/>
    </source>
</evidence>
<feature type="compositionally biased region" description="Polar residues" evidence="12">
    <location>
        <begin position="831"/>
        <end position="847"/>
    </location>
</feature>
<dbReference type="SUPFAM" id="SSF144232">
    <property type="entry name" value="HIT/MYND zinc finger-like"/>
    <property type="match status" value="1"/>
</dbReference>
<dbReference type="CDD" id="cd02661">
    <property type="entry name" value="Peptidase_C19E"/>
    <property type="match status" value="1"/>
</dbReference>
<evidence type="ECO:0000313" key="17">
    <source>
        <dbReference type="Proteomes" id="UP001642360"/>
    </source>
</evidence>
<evidence type="ECO:0000259" key="15">
    <source>
        <dbReference type="PROSITE" id="PS50865"/>
    </source>
</evidence>
<dbReference type="InterPro" id="IPR018200">
    <property type="entry name" value="USP_CS"/>
</dbReference>
<comment type="similarity">
    <text evidence="2">Belongs to the peptidase C19 family.</text>
</comment>
<dbReference type="PANTHER" id="PTHR24006:SF685">
    <property type="entry name" value="UBIQUITIN CARBOXYL-TERMINAL HYDROLASE 15"/>
    <property type="match status" value="1"/>
</dbReference>
<comment type="catalytic activity">
    <reaction evidence="1">
        <text>Thiol-dependent hydrolysis of ester, thioester, amide, peptide and isopeptide bonds formed by the C-terminal Gly of ubiquitin (a 76-residue protein attached to proteins as an intracellular targeting signal).</text>
        <dbReference type="EC" id="3.4.19.12"/>
    </reaction>
</comment>
<evidence type="ECO:0000256" key="13">
    <source>
        <dbReference type="SAM" id="Phobius"/>
    </source>
</evidence>
<dbReference type="GO" id="GO:0004843">
    <property type="term" value="F:cysteine-type deubiquitinase activity"/>
    <property type="evidence" value="ECO:0007669"/>
    <property type="project" value="UniProtKB-EC"/>
</dbReference>
<evidence type="ECO:0000256" key="6">
    <source>
        <dbReference type="ARBA" id="ARBA00022771"/>
    </source>
</evidence>
<feature type="domain" description="MYND-type" evidence="15">
    <location>
        <begin position="76"/>
        <end position="113"/>
    </location>
</feature>
<evidence type="ECO:0000256" key="7">
    <source>
        <dbReference type="ARBA" id="ARBA00022786"/>
    </source>
</evidence>
<feature type="transmembrane region" description="Helical" evidence="13">
    <location>
        <begin position="9"/>
        <end position="27"/>
    </location>
</feature>
<keyword evidence="10" id="KW-0862">Zinc</keyword>
<dbReference type="PROSITE" id="PS50865">
    <property type="entry name" value="ZF_MYND_2"/>
    <property type="match status" value="1"/>
</dbReference>
<feature type="domain" description="USP" evidence="14">
    <location>
        <begin position="467"/>
        <end position="773"/>
    </location>
</feature>
<dbReference type="FunFam" id="6.10.140.2220:FF:000006">
    <property type="entry name" value="Ubiquitin carboxyl-terminal hydrolase 15"/>
    <property type="match status" value="1"/>
</dbReference>
<dbReference type="InterPro" id="IPR001394">
    <property type="entry name" value="Peptidase_C19_UCH"/>
</dbReference>
<dbReference type="InterPro" id="IPR050164">
    <property type="entry name" value="Peptidase_C19"/>
</dbReference>
<proteinExistence type="inferred from homology"/>